<protein>
    <submittedName>
        <fullName evidence="1">Uncharacterized protein</fullName>
    </submittedName>
</protein>
<organism evidence="1 2">
    <name type="scientific">Dyadobacter psychrophilus</name>
    <dbReference type="NCBI Taxonomy" id="651661"/>
    <lineage>
        <taxon>Bacteria</taxon>
        <taxon>Pseudomonadati</taxon>
        <taxon>Bacteroidota</taxon>
        <taxon>Cytophagia</taxon>
        <taxon>Cytophagales</taxon>
        <taxon>Spirosomataceae</taxon>
        <taxon>Dyadobacter</taxon>
    </lineage>
</organism>
<dbReference type="PROSITE" id="PS51257">
    <property type="entry name" value="PROKAR_LIPOPROTEIN"/>
    <property type="match status" value="1"/>
</dbReference>
<dbReference type="Proteomes" id="UP000190897">
    <property type="component" value="Unassembled WGS sequence"/>
</dbReference>
<sequence>MKANRSMIVFAALAAFTACEEKEIPRADSSYITVTSPSWKQEIEDNEEIVVKAVIKPQEKSVISYRIWLLDNEKKEIYNKAAGCDCKDKDEVQLEASFKYDISKTSELLLHIDAELSDASKIHEEIPFKLVDVKK</sequence>
<dbReference type="AlphaFoldDB" id="A0A1T5GZT0"/>
<dbReference type="OrthoDB" id="959653at2"/>
<dbReference type="RefSeq" id="WP_082217120.1">
    <property type="nucleotide sequence ID" value="NZ_FUZA01000007.1"/>
</dbReference>
<dbReference type="STRING" id="651661.SAMN05660293_04671"/>
<dbReference type="EMBL" id="FUZA01000007">
    <property type="protein sequence ID" value="SKC13908.1"/>
    <property type="molecule type" value="Genomic_DNA"/>
</dbReference>
<reference evidence="2" key="1">
    <citation type="submission" date="2017-02" db="EMBL/GenBank/DDBJ databases">
        <authorList>
            <person name="Varghese N."/>
            <person name="Submissions S."/>
        </authorList>
    </citation>
    <scope>NUCLEOTIDE SEQUENCE [LARGE SCALE GENOMIC DNA]</scope>
    <source>
        <strain evidence="2">DSM 22270</strain>
    </source>
</reference>
<keyword evidence="2" id="KW-1185">Reference proteome</keyword>
<gene>
    <name evidence="1" type="ORF">SAMN05660293_04671</name>
</gene>
<evidence type="ECO:0000313" key="2">
    <source>
        <dbReference type="Proteomes" id="UP000190897"/>
    </source>
</evidence>
<evidence type="ECO:0000313" key="1">
    <source>
        <dbReference type="EMBL" id="SKC13908.1"/>
    </source>
</evidence>
<proteinExistence type="predicted"/>
<accession>A0A1T5GZT0</accession>
<name>A0A1T5GZT0_9BACT</name>